<dbReference type="OMA" id="GRQECSR"/>
<proteinExistence type="predicted"/>
<keyword evidence="3 5" id="KW-1133">Transmembrane helix</keyword>
<dbReference type="EMBL" id="BFAA01004865">
    <property type="protein sequence ID" value="GCB59836.1"/>
    <property type="molecule type" value="Genomic_DNA"/>
</dbReference>
<dbReference type="GO" id="GO:0005324">
    <property type="term" value="F:long-chain fatty acid transmembrane transporter activity"/>
    <property type="evidence" value="ECO:0007669"/>
    <property type="project" value="TreeGrafter"/>
</dbReference>
<evidence type="ECO:0000259" key="6">
    <source>
        <dbReference type="Pfam" id="PF06472"/>
    </source>
</evidence>
<feature type="transmembrane region" description="Helical" evidence="5">
    <location>
        <begin position="38"/>
        <end position="59"/>
    </location>
</feature>
<feature type="domain" description="ABC transmembrane type-1" evidence="6">
    <location>
        <begin position="27"/>
        <end position="97"/>
    </location>
</feature>
<evidence type="ECO:0000256" key="2">
    <source>
        <dbReference type="ARBA" id="ARBA00022692"/>
    </source>
</evidence>
<evidence type="ECO:0000256" key="4">
    <source>
        <dbReference type="ARBA" id="ARBA00023136"/>
    </source>
</evidence>
<evidence type="ECO:0000256" key="1">
    <source>
        <dbReference type="ARBA" id="ARBA00022448"/>
    </source>
</evidence>
<dbReference type="Pfam" id="PF06472">
    <property type="entry name" value="ABC_membrane_2"/>
    <property type="match status" value="1"/>
</dbReference>
<dbReference type="InterPro" id="IPR050835">
    <property type="entry name" value="ABC_transporter_sub-D"/>
</dbReference>
<keyword evidence="8" id="KW-1185">Reference proteome</keyword>
<evidence type="ECO:0000313" key="8">
    <source>
        <dbReference type="Proteomes" id="UP000288216"/>
    </source>
</evidence>
<evidence type="ECO:0000313" key="7">
    <source>
        <dbReference type="EMBL" id="GCB59836.1"/>
    </source>
</evidence>
<dbReference type="PANTHER" id="PTHR11384:SF59">
    <property type="entry name" value="LYSOSOMAL COBALAMIN TRANSPORTER ABCD4"/>
    <property type="match status" value="1"/>
</dbReference>
<comment type="caution">
    <text evidence="7">The sequence shown here is derived from an EMBL/GenBank/DDBJ whole genome shotgun (WGS) entry which is preliminary data.</text>
</comment>
<gene>
    <name evidence="7" type="ORF">scyTo_0010995</name>
</gene>
<keyword evidence="4 5" id="KW-0472">Membrane</keyword>
<dbReference type="GO" id="GO:0007031">
    <property type="term" value="P:peroxisome organization"/>
    <property type="evidence" value="ECO:0007669"/>
    <property type="project" value="TreeGrafter"/>
</dbReference>
<dbReference type="GO" id="GO:0015910">
    <property type="term" value="P:long-chain fatty acid import into peroxisome"/>
    <property type="evidence" value="ECO:0007669"/>
    <property type="project" value="TreeGrafter"/>
</dbReference>
<reference evidence="7 8" key="1">
    <citation type="journal article" date="2018" name="Nat. Ecol. Evol.">
        <title>Shark genomes provide insights into elasmobranch evolution and the origin of vertebrates.</title>
        <authorList>
            <person name="Hara Y"/>
            <person name="Yamaguchi K"/>
            <person name="Onimaru K"/>
            <person name="Kadota M"/>
            <person name="Koyanagi M"/>
            <person name="Keeley SD"/>
            <person name="Tatsumi K"/>
            <person name="Tanaka K"/>
            <person name="Motone F"/>
            <person name="Kageyama Y"/>
            <person name="Nozu R"/>
            <person name="Adachi N"/>
            <person name="Nishimura O"/>
            <person name="Nakagawa R"/>
            <person name="Tanegashima C"/>
            <person name="Kiyatake I"/>
            <person name="Matsumoto R"/>
            <person name="Murakumo K"/>
            <person name="Nishida K"/>
            <person name="Terakita A"/>
            <person name="Kuratani S"/>
            <person name="Sato K"/>
            <person name="Hyodo S Kuraku.S."/>
        </authorList>
    </citation>
    <scope>NUCLEOTIDE SEQUENCE [LARGE SCALE GENOMIC DNA]</scope>
</reference>
<sequence length="101" mass="11262">MPGSGRQECSRPKLDLLFVRRFCRIQAVLFPSWSSQSVLMFATLLFVALLEQLVVYQVGIVPSQYFKILGEKDLVGFRNITVVAICLIVANSVVSNVVSIQ</sequence>
<dbReference type="AlphaFoldDB" id="A0A401NGB6"/>
<dbReference type="Proteomes" id="UP000288216">
    <property type="component" value="Unassembled WGS sequence"/>
</dbReference>
<dbReference type="GO" id="GO:0006635">
    <property type="term" value="P:fatty acid beta-oxidation"/>
    <property type="evidence" value="ECO:0007669"/>
    <property type="project" value="TreeGrafter"/>
</dbReference>
<organism evidence="7 8">
    <name type="scientific">Scyliorhinus torazame</name>
    <name type="common">Cloudy catshark</name>
    <name type="synonym">Catulus torazame</name>
    <dbReference type="NCBI Taxonomy" id="75743"/>
    <lineage>
        <taxon>Eukaryota</taxon>
        <taxon>Metazoa</taxon>
        <taxon>Chordata</taxon>
        <taxon>Craniata</taxon>
        <taxon>Vertebrata</taxon>
        <taxon>Chondrichthyes</taxon>
        <taxon>Elasmobranchii</taxon>
        <taxon>Galeomorphii</taxon>
        <taxon>Galeoidea</taxon>
        <taxon>Carcharhiniformes</taxon>
        <taxon>Scyliorhinidae</taxon>
        <taxon>Scyliorhinus</taxon>
    </lineage>
</organism>
<evidence type="ECO:0000256" key="3">
    <source>
        <dbReference type="ARBA" id="ARBA00022989"/>
    </source>
</evidence>
<keyword evidence="1" id="KW-0813">Transport</keyword>
<protein>
    <recommendedName>
        <fullName evidence="6">ABC transmembrane type-1 domain-containing protein</fullName>
    </recommendedName>
</protein>
<dbReference type="PANTHER" id="PTHR11384">
    <property type="entry name" value="ATP-BINDING CASSETTE, SUB-FAMILY D MEMBER"/>
    <property type="match status" value="1"/>
</dbReference>
<keyword evidence="2 5" id="KW-0812">Transmembrane</keyword>
<dbReference type="GO" id="GO:0042760">
    <property type="term" value="P:very long-chain fatty acid catabolic process"/>
    <property type="evidence" value="ECO:0007669"/>
    <property type="project" value="TreeGrafter"/>
</dbReference>
<dbReference type="GO" id="GO:0140359">
    <property type="term" value="F:ABC-type transporter activity"/>
    <property type="evidence" value="ECO:0007669"/>
    <property type="project" value="InterPro"/>
</dbReference>
<evidence type="ECO:0000256" key="5">
    <source>
        <dbReference type="SAM" id="Phobius"/>
    </source>
</evidence>
<dbReference type="GO" id="GO:0005524">
    <property type="term" value="F:ATP binding"/>
    <property type="evidence" value="ECO:0007669"/>
    <property type="project" value="InterPro"/>
</dbReference>
<dbReference type="InterPro" id="IPR011527">
    <property type="entry name" value="ABC1_TM_dom"/>
</dbReference>
<name>A0A401NGB6_SCYTO</name>
<dbReference type="GO" id="GO:0005778">
    <property type="term" value="C:peroxisomal membrane"/>
    <property type="evidence" value="ECO:0007669"/>
    <property type="project" value="TreeGrafter"/>
</dbReference>
<feature type="transmembrane region" description="Helical" evidence="5">
    <location>
        <begin position="80"/>
        <end position="100"/>
    </location>
</feature>
<dbReference type="OrthoDB" id="422637at2759"/>
<accession>A0A401NGB6</accession>
<dbReference type="STRING" id="75743.A0A401NGB6"/>